<dbReference type="OrthoDB" id="1099791at2"/>
<evidence type="ECO:0000313" key="2">
    <source>
        <dbReference type="Proteomes" id="UP000192656"/>
    </source>
</evidence>
<proteinExistence type="predicted"/>
<name>A0A1W2EKI5_9HYPH</name>
<dbReference type="EMBL" id="FWXR01000027">
    <property type="protein sequence ID" value="SMD10239.1"/>
    <property type="molecule type" value="Genomic_DNA"/>
</dbReference>
<dbReference type="RefSeq" id="WP_084412454.1">
    <property type="nucleotide sequence ID" value="NZ_FWXR01000027.1"/>
</dbReference>
<sequence length="227" mass="24403">MTAWAQTVTGRALVYEKPVFTAEHLFTEIGHGLSLIARFAGQTDIAYSVAQHSVLMAESALDETGDGELAAHCLLHDGHEALIGDRPRPMAEAVAHEARIRCAARFASQAAAAVVVAVFQDAEARVKARLDAAIWKAAGLDEPTSRIAALVKSYDLRALATEKRDLMRPAPRPWNERVEASPPLRLRQGRIRPWPPAIAEERFAAALTALCPDAAKAAGRTLSEGAA</sequence>
<protein>
    <recommendedName>
        <fullName evidence="3">HD domain-containing protein</fullName>
    </recommendedName>
</protein>
<accession>A0A1W2EKI5</accession>
<dbReference type="SUPFAM" id="SSF109604">
    <property type="entry name" value="HD-domain/PDEase-like"/>
    <property type="match status" value="1"/>
</dbReference>
<keyword evidence="2" id="KW-1185">Reference proteome</keyword>
<dbReference type="AlphaFoldDB" id="A0A1W2EKI5"/>
<dbReference type="STRING" id="937218.SAMN06297251_12753"/>
<dbReference type="Gene3D" id="1.10.3210.10">
    <property type="entry name" value="Hypothetical protein af1432"/>
    <property type="match status" value="1"/>
</dbReference>
<reference evidence="1 2" key="1">
    <citation type="submission" date="2017-04" db="EMBL/GenBank/DDBJ databases">
        <authorList>
            <person name="Afonso C.L."/>
            <person name="Miller P.J."/>
            <person name="Scott M.A."/>
            <person name="Spackman E."/>
            <person name="Goraichik I."/>
            <person name="Dimitrov K.M."/>
            <person name="Suarez D.L."/>
            <person name="Swayne D.E."/>
        </authorList>
    </citation>
    <scope>NUCLEOTIDE SEQUENCE [LARGE SCALE GENOMIC DNA]</scope>
    <source>
        <strain evidence="1 2">CGMCC 1.10972</strain>
    </source>
</reference>
<organism evidence="1 2">
    <name type="scientific">Fulvimarina manganoxydans</name>
    <dbReference type="NCBI Taxonomy" id="937218"/>
    <lineage>
        <taxon>Bacteria</taxon>
        <taxon>Pseudomonadati</taxon>
        <taxon>Pseudomonadota</taxon>
        <taxon>Alphaproteobacteria</taxon>
        <taxon>Hyphomicrobiales</taxon>
        <taxon>Aurantimonadaceae</taxon>
        <taxon>Fulvimarina</taxon>
    </lineage>
</organism>
<evidence type="ECO:0000313" key="1">
    <source>
        <dbReference type="EMBL" id="SMD10239.1"/>
    </source>
</evidence>
<dbReference type="Proteomes" id="UP000192656">
    <property type="component" value="Unassembled WGS sequence"/>
</dbReference>
<evidence type="ECO:0008006" key="3">
    <source>
        <dbReference type="Google" id="ProtNLM"/>
    </source>
</evidence>
<gene>
    <name evidence="1" type="ORF">SAMN06297251_12753</name>
</gene>